<name>A0A7I8JTX5_SPIIN</name>
<keyword evidence="3" id="KW-1185">Reference proteome</keyword>
<feature type="compositionally biased region" description="Basic and acidic residues" evidence="1">
    <location>
        <begin position="25"/>
        <end position="34"/>
    </location>
</feature>
<organism evidence="2">
    <name type="scientific">Spirodela intermedia</name>
    <name type="common">Intermediate duckweed</name>
    <dbReference type="NCBI Taxonomy" id="51605"/>
    <lineage>
        <taxon>Eukaryota</taxon>
        <taxon>Viridiplantae</taxon>
        <taxon>Streptophyta</taxon>
        <taxon>Embryophyta</taxon>
        <taxon>Tracheophyta</taxon>
        <taxon>Spermatophyta</taxon>
        <taxon>Magnoliopsida</taxon>
        <taxon>Liliopsida</taxon>
        <taxon>Araceae</taxon>
        <taxon>Lemnoideae</taxon>
        <taxon>Spirodela</taxon>
    </lineage>
</organism>
<feature type="compositionally biased region" description="Basic and acidic residues" evidence="1">
    <location>
        <begin position="44"/>
        <end position="65"/>
    </location>
</feature>
<reference evidence="2 3" key="1">
    <citation type="submission" date="2019-12" db="EMBL/GenBank/DDBJ databases">
        <authorList>
            <person name="Scholz U."/>
            <person name="Mascher M."/>
            <person name="Fiebig A."/>
        </authorList>
    </citation>
    <scope>NUCLEOTIDE SEQUENCE</scope>
</reference>
<gene>
    <name evidence="2" type="ORF">SI7747_18020064</name>
</gene>
<evidence type="ECO:0000313" key="2">
    <source>
        <dbReference type="EMBL" id="CAA2634662.1"/>
    </source>
</evidence>
<evidence type="ECO:0000256" key="1">
    <source>
        <dbReference type="SAM" id="MobiDB-lite"/>
    </source>
</evidence>
<dbReference type="Proteomes" id="UP001189122">
    <property type="component" value="Unassembled WGS sequence"/>
</dbReference>
<feature type="region of interest" description="Disordered" evidence="1">
    <location>
        <begin position="20"/>
        <end position="65"/>
    </location>
</feature>
<dbReference type="EMBL" id="LR743605">
    <property type="protein sequence ID" value="CAA2634662.1"/>
    <property type="molecule type" value="Genomic_DNA"/>
</dbReference>
<accession>A0A7I8JTX5</accession>
<evidence type="ECO:0000313" key="3">
    <source>
        <dbReference type="Proteomes" id="UP001189122"/>
    </source>
</evidence>
<dbReference type="EMBL" id="CACRZD030000018">
    <property type="protein sequence ID" value="CAA6673647.1"/>
    <property type="molecule type" value="Genomic_DNA"/>
</dbReference>
<dbReference type="AlphaFoldDB" id="A0A7I8JTX5"/>
<sequence>MKKPRDGNLRIGKCCSEKAASSYNEVREVDDRPGHPGRAAGDGQHYEPGKEEDQDVGRPDAGVHEPLRILVQIRRRRRLHV</sequence>
<protein>
    <submittedName>
        <fullName evidence="2">Uncharacterized protein</fullName>
    </submittedName>
</protein>
<proteinExistence type="predicted"/>